<dbReference type="AlphaFoldDB" id="A0A507BLJ0"/>
<gene>
    <name evidence="3" type="ORF">E0L32_003181</name>
</gene>
<dbReference type="EMBL" id="SKBQ01000013">
    <property type="protein sequence ID" value="TPX17538.1"/>
    <property type="molecule type" value="Genomic_DNA"/>
</dbReference>
<organism evidence="3 4">
    <name type="scientific">Thyridium curvatum</name>
    <dbReference type="NCBI Taxonomy" id="1093900"/>
    <lineage>
        <taxon>Eukaryota</taxon>
        <taxon>Fungi</taxon>
        <taxon>Dikarya</taxon>
        <taxon>Ascomycota</taxon>
        <taxon>Pezizomycotina</taxon>
        <taxon>Sordariomycetes</taxon>
        <taxon>Sordariomycetidae</taxon>
        <taxon>Thyridiales</taxon>
        <taxon>Thyridiaceae</taxon>
        <taxon>Thyridium</taxon>
    </lineage>
</organism>
<dbReference type="Proteomes" id="UP000319257">
    <property type="component" value="Unassembled WGS sequence"/>
</dbReference>
<feature type="region of interest" description="Disordered" evidence="1">
    <location>
        <begin position="54"/>
        <end position="114"/>
    </location>
</feature>
<evidence type="ECO:0000256" key="1">
    <source>
        <dbReference type="SAM" id="MobiDB-lite"/>
    </source>
</evidence>
<keyword evidence="4" id="KW-1185">Reference proteome</keyword>
<dbReference type="InParanoid" id="A0A507BLJ0"/>
<name>A0A507BLJ0_9PEZI</name>
<sequence>MRTLLLSPLLFFVGEVAAACSSNNCLRAVRKEPTKDRNGTADCLSYFQATVTPATRADGEKPQHNLQHNDRDSKQRDLEPDHCHDRTLPPLGSSTRGRRPPLWHISSGRSPGDSDRDIASQLCLALLFGGGVLVGMLVHEHTACYNHGLDAADDAHRDDDCVSFRE</sequence>
<protein>
    <submittedName>
        <fullName evidence="3">Uncharacterized protein</fullName>
    </submittedName>
</protein>
<dbReference type="RefSeq" id="XP_030999249.1">
    <property type="nucleotide sequence ID" value="XM_031137453.1"/>
</dbReference>
<evidence type="ECO:0000313" key="4">
    <source>
        <dbReference type="Proteomes" id="UP000319257"/>
    </source>
</evidence>
<dbReference type="GeneID" id="41970628"/>
<comment type="caution">
    <text evidence="3">The sequence shown here is derived from an EMBL/GenBank/DDBJ whole genome shotgun (WGS) entry which is preliminary data.</text>
</comment>
<evidence type="ECO:0000256" key="2">
    <source>
        <dbReference type="SAM" id="SignalP"/>
    </source>
</evidence>
<reference evidence="3 4" key="1">
    <citation type="submission" date="2019-06" db="EMBL/GenBank/DDBJ databases">
        <title>Draft genome sequence of the filamentous fungus Phialemoniopsis curvata isolated from diesel fuel.</title>
        <authorList>
            <person name="Varaljay V.A."/>
            <person name="Lyon W.J."/>
            <person name="Crouch A.L."/>
            <person name="Drake C.E."/>
            <person name="Hollomon J.M."/>
            <person name="Nadeau L.J."/>
            <person name="Nunn H.S."/>
            <person name="Stevenson B.S."/>
            <person name="Bojanowski C.L."/>
            <person name="Crookes-Goodson W.J."/>
        </authorList>
    </citation>
    <scope>NUCLEOTIDE SEQUENCE [LARGE SCALE GENOMIC DNA]</scope>
    <source>
        <strain evidence="3 4">D216</strain>
    </source>
</reference>
<keyword evidence="2" id="KW-0732">Signal</keyword>
<feature type="compositionally biased region" description="Basic and acidic residues" evidence="1">
    <location>
        <begin position="57"/>
        <end position="87"/>
    </location>
</feature>
<proteinExistence type="predicted"/>
<accession>A0A507BLJ0</accession>
<feature type="signal peptide" evidence="2">
    <location>
        <begin position="1"/>
        <end position="18"/>
    </location>
</feature>
<dbReference type="OrthoDB" id="5596743at2759"/>
<feature type="chain" id="PRO_5021384846" evidence="2">
    <location>
        <begin position="19"/>
        <end position="166"/>
    </location>
</feature>
<evidence type="ECO:0000313" key="3">
    <source>
        <dbReference type="EMBL" id="TPX17538.1"/>
    </source>
</evidence>